<sequence length="380" mass="38557">MALRWIDAVFLRGGTSKGLFFRETDLPPPGPERDGLYLRALGSPDPFGRQLDGMGGGLSSLSKVVAVRASDRPGVDLEYTFGQAAIREPVMDYSGNCGNLSAAVVPFALGAGLLALDDGDHAVVVHNTNTDKSLRVRLTVVGGAAATEGALAIPGVPGTGAAVELEYLDPGGARTGSLLPGGGPRTRLRFEGRDYAASLLDAATPMVFVAAGELGVTGTETPEDLDADAGLQARLDGLRRAGAVAMGLADRPEEAPLAVPKIAVVAGPRATRTIDGTELPADASDVVVRTISMGQTHRAIPGTAALAVAVAAAVPGSLVAEAASRAEGDVRIATPSGVVTARAVVASRPDGPHAVTASLLRTARPLMRGQVAVPAGDPTH</sequence>
<protein>
    <recommendedName>
        <fullName evidence="5">2-methylaconitate cis-trans isomerase</fullName>
    </recommendedName>
</protein>
<dbReference type="STRING" id="47312.SAMN04489765_0615"/>
<dbReference type="Proteomes" id="UP000183053">
    <property type="component" value="Unassembled WGS sequence"/>
</dbReference>
<keyword evidence="4" id="KW-1185">Reference proteome</keyword>
<dbReference type="PANTHER" id="PTHR43709">
    <property type="entry name" value="ACONITATE ISOMERASE-RELATED"/>
    <property type="match status" value="1"/>
</dbReference>
<name>A0A1H1BAD9_9ACTN</name>
<gene>
    <name evidence="3" type="ORF">SAMN04489765_0615</name>
</gene>
<dbReference type="RefSeq" id="WP_068531688.1">
    <property type="nucleotide sequence ID" value="NZ_FNLF01000002.1"/>
</dbReference>
<keyword evidence="2" id="KW-0413">Isomerase</keyword>
<dbReference type="Gene3D" id="3.10.310.10">
    <property type="entry name" value="Diaminopimelate Epimerase, Chain A, domain 1"/>
    <property type="match status" value="2"/>
</dbReference>
<dbReference type="GO" id="GO:0016853">
    <property type="term" value="F:isomerase activity"/>
    <property type="evidence" value="ECO:0007669"/>
    <property type="project" value="UniProtKB-KW"/>
</dbReference>
<organism evidence="3 4">
    <name type="scientific">Tsukamurella pulmonis</name>
    <dbReference type="NCBI Taxonomy" id="47312"/>
    <lineage>
        <taxon>Bacteria</taxon>
        <taxon>Bacillati</taxon>
        <taxon>Actinomycetota</taxon>
        <taxon>Actinomycetes</taxon>
        <taxon>Mycobacteriales</taxon>
        <taxon>Tsukamurellaceae</taxon>
        <taxon>Tsukamurella</taxon>
    </lineage>
</organism>
<evidence type="ECO:0000256" key="2">
    <source>
        <dbReference type="ARBA" id="ARBA00023235"/>
    </source>
</evidence>
<comment type="similarity">
    <text evidence="1">Belongs to the PrpF family.</text>
</comment>
<evidence type="ECO:0000256" key="1">
    <source>
        <dbReference type="ARBA" id="ARBA00007673"/>
    </source>
</evidence>
<dbReference type="SUPFAM" id="SSF54506">
    <property type="entry name" value="Diaminopimelate epimerase-like"/>
    <property type="match status" value="2"/>
</dbReference>
<evidence type="ECO:0008006" key="5">
    <source>
        <dbReference type="Google" id="ProtNLM"/>
    </source>
</evidence>
<evidence type="ECO:0000313" key="3">
    <source>
        <dbReference type="EMBL" id="SDQ48925.1"/>
    </source>
</evidence>
<dbReference type="Pfam" id="PF04303">
    <property type="entry name" value="PrpF"/>
    <property type="match status" value="1"/>
</dbReference>
<dbReference type="PANTHER" id="PTHR43709:SF2">
    <property type="entry name" value="DUF453 DOMAIN PROTEIN (AFU_ORTHOLOGUE AFUA_6G00360)"/>
    <property type="match status" value="1"/>
</dbReference>
<accession>A0A1H1BAD9</accession>
<reference evidence="4" key="1">
    <citation type="submission" date="2016-10" db="EMBL/GenBank/DDBJ databases">
        <authorList>
            <person name="Varghese N."/>
            <person name="Submissions S."/>
        </authorList>
    </citation>
    <scope>NUCLEOTIDE SEQUENCE [LARGE SCALE GENOMIC DNA]</scope>
    <source>
        <strain evidence="4">DSM 44142</strain>
    </source>
</reference>
<dbReference type="InterPro" id="IPR007400">
    <property type="entry name" value="PrpF-like"/>
</dbReference>
<dbReference type="AlphaFoldDB" id="A0A1H1BAD9"/>
<evidence type="ECO:0000313" key="4">
    <source>
        <dbReference type="Proteomes" id="UP000183053"/>
    </source>
</evidence>
<dbReference type="EMBL" id="FNLF01000002">
    <property type="protein sequence ID" value="SDQ48925.1"/>
    <property type="molecule type" value="Genomic_DNA"/>
</dbReference>
<proteinExistence type="inferred from homology"/>